<dbReference type="EC" id="3.1.3.7" evidence="3"/>
<feature type="binding site" evidence="10">
    <location>
        <position position="130"/>
    </location>
    <ligand>
        <name>Mg(2+)</name>
        <dbReference type="ChEBI" id="CHEBI:18420"/>
        <label>1</label>
        <note>catalytic</note>
    </ligand>
</feature>
<accession>A0A9W8E385</accession>
<dbReference type="InterPro" id="IPR051090">
    <property type="entry name" value="Inositol_monoP_superfamily"/>
</dbReference>
<comment type="cofactor">
    <cofactor evidence="1 10">
        <name>Mg(2+)</name>
        <dbReference type="ChEBI" id="CHEBI:18420"/>
    </cofactor>
</comment>
<evidence type="ECO:0000256" key="9">
    <source>
        <dbReference type="ARBA" id="ARBA00044484"/>
    </source>
</evidence>
<dbReference type="OrthoDB" id="411145at2759"/>
<feature type="binding site" evidence="10">
    <location>
        <position position="275"/>
    </location>
    <ligand>
        <name>Mg(2+)</name>
        <dbReference type="ChEBI" id="CHEBI:18420"/>
        <label>1</label>
        <note>catalytic</note>
    </ligand>
</feature>
<dbReference type="CDD" id="cd01517">
    <property type="entry name" value="PAP_phosphatase"/>
    <property type="match status" value="1"/>
</dbReference>
<evidence type="ECO:0000313" key="11">
    <source>
        <dbReference type="EMBL" id="KAJ1967273.1"/>
    </source>
</evidence>
<dbReference type="PANTHER" id="PTHR43200">
    <property type="entry name" value="PHOSPHATASE"/>
    <property type="match status" value="1"/>
</dbReference>
<dbReference type="PROSITE" id="PS00629">
    <property type="entry name" value="IMP_1"/>
    <property type="match status" value="1"/>
</dbReference>
<organism evidence="11 12">
    <name type="scientific">Dispira parvispora</name>
    <dbReference type="NCBI Taxonomy" id="1520584"/>
    <lineage>
        <taxon>Eukaryota</taxon>
        <taxon>Fungi</taxon>
        <taxon>Fungi incertae sedis</taxon>
        <taxon>Zoopagomycota</taxon>
        <taxon>Kickxellomycotina</taxon>
        <taxon>Dimargaritomycetes</taxon>
        <taxon>Dimargaritales</taxon>
        <taxon>Dimargaritaceae</taxon>
        <taxon>Dispira</taxon>
    </lineage>
</organism>
<proteinExistence type="inferred from homology"/>
<feature type="binding site" evidence="10">
    <location>
        <position position="127"/>
    </location>
    <ligand>
        <name>Mg(2+)</name>
        <dbReference type="ChEBI" id="CHEBI:18420"/>
        <label>1</label>
        <note>catalytic</note>
    </ligand>
</feature>
<name>A0A9W8E385_9FUNG</name>
<dbReference type="InterPro" id="IPR020583">
    <property type="entry name" value="Inositol_monoP_metal-BS"/>
</dbReference>
<keyword evidence="12" id="KW-1185">Reference proteome</keyword>
<dbReference type="Gene3D" id="3.30.540.10">
    <property type="entry name" value="Fructose-1,6-Bisphosphatase, subunit A, domain 1"/>
    <property type="match status" value="1"/>
</dbReference>
<dbReference type="NCBIfam" id="TIGR01330">
    <property type="entry name" value="bisphos_HAL2"/>
    <property type="match status" value="1"/>
</dbReference>
<dbReference type="PANTHER" id="PTHR43200:SF6">
    <property type="entry name" value="3'(2'),5'-BISPHOSPHATE NUCLEOTIDASE"/>
    <property type="match status" value="1"/>
</dbReference>
<evidence type="ECO:0000256" key="10">
    <source>
        <dbReference type="PIRSR" id="PIRSR600760-2"/>
    </source>
</evidence>
<sequence length="333" mass="35896">MPPFLALERKVAIEAVTRACRVCQKVFRQLASSETVVKSDHSPVTVADYSAQAVVSSILADRFPQVPIVGEENSQALQGEAGRTLRQRVLELTNSVLDCPVTEHELCSLIDRGTYAGGATGQHWTLDPVDGTKGFLRGDQYAVCLALIINGEVQLGVMGCPNLPKAFPPAVEDSRGCLFVTVRGQGAFQRALDSDNETLLRVSELTNSTLASFCESYEAGHSSHADALAISKRLGITKPSLRMDSQCKYGCIARGDANIYLRIPTNPKYVEKIWDHATGSLLVTEAGGKVTDVDGKPLDFSQGRLLTRNRGVVATSAALHAQVQKAVQDQLSQ</sequence>
<evidence type="ECO:0000313" key="12">
    <source>
        <dbReference type="Proteomes" id="UP001150925"/>
    </source>
</evidence>
<protein>
    <recommendedName>
        <fullName evidence="3">3'(2'),5'-bisphosphate nucleotidase</fullName>
        <ecNumber evidence="3">3.1.3.7</ecNumber>
    </recommendedName>
</protein>
<comment type="similarity">
    <text evidence="2">Belongs to the inositol monophosphatase superfamily.</text>
</comment>
<dbReference type="InterPro" id="IPR006239">
    <property type="entry name" value="DPNP"/>
</dbReference>
<evidence type="ECO:0000256" key="5">
    <source>
        <dbReference type="ARBA" id="ARBA00022801"/>
    </source>
</evidence>
<dbReference type="GO" id="GO:0008441">
    <property type="term" value="F:3'(2'),5'-bisphosphate nucleotidase activity"/>
    <property type="evidence" value="ECO:0007669"/>
    <property type="project" value="UniProtKB-EC"/>
</dbReference>
<keyword evidence="5 11" id="KW-0378">Hydrolase</keyword>
<dbReference type="GO" id="GO:0046872">
    <property type="term" value="F:metal ion binding"/>
    <property type="evidence" value="ECO:0007669"/>
    <property type="project" value="UniProtKB-KW"/>
</dbReference>
<evidence type="ECO:0000256" key="7">
    <source>
        <dbReference type="ARBA" id="ARBA00044466"/>
    </source>
</evidence>
<dbReference type="PRINTS" id="PR00377">
    <property type="entry name" value="IMPHPHTASES"/>
</dbReference>
<dbReference type="FunFam" id="3.40.190.80:FF:000003">
    <property type="entry name" value="PAP-specific phosphatase HAL2-like"/>
    <property type="match status" value="1"/>
</dbReference>
<dbReference type="EMBL" id="JANBPY010000366">
    <property type="protein sequence ID" value="KAJ1967273.1"/>
    <property type="molecule type" value="Genomic_DNA"/>
</dbReference>
<feature type="binding site" evidence="10">
    <location>
        <position position="71"/>
    </location>
    <ligand>
        <name>Mg(2+)</name>
        <dbReference type="ChEBI" id="CHEBI:18420"/>
        <label>1</label>
        <note>catalytic</note>
    </ligand>
</feature>
<dbReference type="Gene3D" id="3.40.190.80">
    <property type="match status" value="1"/>
</dbReference>
<evidence type="ECO:0000256" key="6">
    <source>
        <dbReference type="ARBA" id="ARBA00022842"/>
    </source>
</evidence>
<comment type="caution">
    <text evidence="11">The sequence shown here is derived from an EMBL/GenBank/DDBJ whole genome shotgun (WGS) entry which is preliminary data.</text>
</comment>
<comment type="catalytic activity">
    <reaction evidence="7">
        <text>adenosine 2',5'-bisphosphate + H2O = AMP + phosphate</text>
        <dbReference type="Rhea" id="RHEA:77643"/>
        <dbReference type="ChEBI" id="CHEBI:15377"/>
        <dbReference type="ChEBI" id="CHEBI:43474"/>
        <dbReference type="ChEBI" id="CHEBI:194156"/>
        <dbReference type="ChEBI" id="CHEBI:456215"/>
        <dbReference type="EC" id="3.1.3.7"/>
    </reaction>
    <physiologicalReaction direction="left-to-right" evidence="7">
        <dbReference type="Rhea" id="RHEA:77644"/>
    </physiologicalReaction>
</comment>
<dbReference type="GO" id="GO:0000103">
    <property type="term" value="P:sulfate assimilation"/>
    <property type="evidence" value="ECO:0007669"/>
    <property type="project" value="TreeGrafter"/>
</dbReference>
<dbReference type="Proteomes" id="UP001150925">
    <property type="component" value="Unassembled WGS sequence"/>
</dbReference>
<comment type="catalytic activity">
    <reaction evidence="9">
        <text>3'-phosphoadenylyl sulfate + H2O = adenosine 5'-phosphosulfate + phosphate</text>
        <dbReference type="Rhea" id="RHEA:77639"/>
        <dbReference type="ChEBI" id="CHEBI:15377"/>
        <dbReference type="ChEBI" id="CHEBI:43474"/>
        <dbReference type="ChEBI" id="CHEBI:58243"/>
        <dbReference type="ChEBI" id="CHEBI:58339"/>
        <dbReference type="EC" id="3.1.3.7"/>
    </reaction>
    <physiologicalReaction direction="left-to-right" evidence="9">
        <dbReference type="Rhea" id="RHEA:77640"/>
    </physiologicalReaction>
</comment>
<dbReference type="AlphaFoldDB" id="A0A9W8E385"/>
<reference evidence="11" key="1">
    <citation type="submission" date="2022-07" db="EMBL/GenBank/DDBJ databases">
        <title>Phylogenomic reconstructions and comparative analyses of Kickxellomycotina fungi.</title>
        <authorList>
            <person name="Reynolds N.K."/>
            <person name="Stajich J.E."/>
            <person name="Barry K."/>
            <person name="Grigoriev I.V."/>
            <person name="Crous P."/>
            <person name="Smith M.E."/>
        </authorList>
    </citation>
    <scope>NUCLEOTIDE SEQUENCE</scope>
    <source>
        <strain evidence="11">RSA 1196</strain>
    </source>
</reference>
<evidence type="ECO:0000256" key="3">
    <source>
        <dbReference type="ARBA" id="ARBA00012633"/>
    </source>
</evidence>
<gene>
    <name evidence="11" type="primary">MET22</name>
    <name evidence="11" type="ORF">IWQ62_001965</name>
</gene>
<evidence type="ECO:0000256" key="8">
    <source>
        <dbReference type="ARBA" id="ARBA00044479"/>
    </source>
</evidence>
<evidence type="ECO:0000256" key="1">
    <source>
        <dbReference type="ARBA" id="ARBA00001946"/>
    </source>
</evidence>
<keyword evidence="4 10" id="KW-0479">Metal-binding</keyword>
<comment type="catalytic activity">
    <reaction evidence="8">
        <text>adenosine 3',5'-bisphosphate + H2O = AMP + phosphate</text>
        <dbReference type="Rhea" id="RHEA:10040"/>
        <dbReference type="ChEBI" id="CHEBI:15377"/>
        <dbReference type="ChEBI" id="CHEBI:43474"/>
        <dbReference type="ChEBI" id="CHEBI:58343"/>
        <dbReference type="ChEBI" id="CHEBI:456215"/>
        <dbReference type="EC" id="3.1.3.7"/>
    </reaction>
    <physiologicalReaction direction="left-to-right" evidence="8">
        <dbReference type="Rhea" id="RHEA:10041"/>
    </physiologicalReaction>
</comment>
<evidence type="ECO:0000256" key="4">
    <source>
        <dbReference type="ARBA" id="ARBA00022723"/>
    </source>
</evidence>
<keyword evidence="6 10" id="KW-0460">Magnesium</keyword>
<dbReference type="SUPFAM" id="SSF56655">
    <property type="entry name" value="Carbohydrate phosphatase"/>
    <property type="match status" value="1"/>
</dbReference>
<evidence type="ECO:0000256" key="2">
    <source>
        <dbReference type="ARBA" id="ARBA00009759"/>
    </source>
</evidence>
<dbReference type="Pfam" id="PF00459">
    <property type="entry name" value="Inositol_P"/>
    <property type="match status" value="1"/>
</dbReference>
<dbReference type="InterPro" id="IPR000760">
    <property type="entry name" value="Inositol_monophosphatase-like"/>
</dbReference>